<accession>A0A6A8AFG3</accession>
<evidence type="ECO:0000256" key="3">
    <source>
        <dbReference type="ARBA" id="ARBA00022840"/>
    </source>
</evidence>
<dbReference type="InterPro" id="IPR003593">
    <property type="entry name" value="AAA+_ATPase"/>
</dbReference>
<dbReference type="SMART" id="SM00382">
    <property type="entry name" value="AAA"/>
    <property type="match status" value="1"/>
</dbReference>
<organism evidence="5 6">
    <name type="scientific">Endobacterium cereale</name>
    <dbReference type="NCBI Taxonomy" id="2663029"/>
    <lineage>
        <taxon>Bacteria</taxon>
        <taxon>Pseudomonadati</taxon>
        <taxon>Pseudomonadota</taxon>
        <taxon>Alphaproteobacteria</taxon>
        <taxon>Hyphomicrobiales</taxon>
        <taxon>Rhizobiaceae</taxon>
        <taxon>Endobacterium</taxon>
    </lineage>
</organism>
<keyword evidence="2" id="KW-0547">Nucleotide-binding</keyword>
<evidence type="ECO:0000259" key="4">
    <source>
        <dbReference type="PROSITE" id="PS50893"/>
    </source>
</evidence>
<comment type="caution">
    <text evidence="5">The sequence shown here is derived from an EMBL/GenBank/DDBJ whole genome shotgun (WGS) entry which is preliminary data.</text>
</comment>
<dbReference type="InterPro" id="IPR003439">
    <property type="entry name" value="ABC_transporter-like_ATP-bd"/>
</dbReference>
<dbReference type="InterPro" id="IPR050763">
    <property type="entry name" value="ABC_transporter_ATP-binding"/>
</dbReference>
<dbReference type="SUPFAM" id="SSF52540">
    <property type="entry name" value="P-loop containing nucleoside triphosphate hydrolases"/>
    <property type="match status" value="1"/>
</dbReference>
<evidence type="ECO:0000313" key="5">
    <source>
        <dbReference type="EMBL" id="MQY50065.1"/>
    </source>
</evidence>
<dbReference type="RefSeq" id="WP_153360353.1">
    <property type="nucleotide sequence ID" value="NZ_JAYKOO010000004.1"/>
</dbReference>
<dbReference type="GO" id="GO:0016887">
    <property type="term" value="F:ATP hydrolysis activity"/>
    <property type="evidence" value="ECO:0007669"/>
    <property type="project" value="InterPro"/>
</dbReference>
<dbReference type="PANTHER" id="PTHR42711:SF1">
    <property type="entry name" value="ABC-TRANSPORT PROTEIN, ATP-BINDING COMPONENT"/>
    <property type="match status" value="1"/>
</dbReference>
<dbReference type="GO" id="GO:0005524">
    <property type="term" value="F:ATP binding"/>
    <property type="evidence" value="ECO:0007669"/>
    <property type="project" value="UniProtKB-KW"/>
</dbReference>
<dbReference type="PROSITE" id="PS50893">
    <property type="entry name" value="ABC_TRANSPORTER_2"/>
    <property type="match status" value="1"/>
</dbReference>
<keyword evidence="1" id="KW-0813">Transport</keyword>
<name>A0A6A8AFG3_9HYPH</name>
<keyword evidence="6" id="KW-1185">Reference proteome</keyword>
<dbReference type="Proteomes" id="UP000435138">
    <property type="component" value="Unassembled WGS sequence"/>
</dbReference>
<dbReference type="EMBL" id="WIXI01000051">
    <property type="protein sequence ID" value="MQY50065.1"/>
    <property type="molecule type" value="Genomic_DNA"/>
</dbReference>
<evidence type="ECO:0000256" key="2">
    <source>
        <dbReference type="ARBA" id="ARBA00022741"/>
    </source>
</evidence>
<reference evidence="5 6" key="1">
    <citation type="submission" date="2019-11" db="EMBL/GenBank/DDBJ databases">
        <title>Genome analysis of Rhizobacterium cereale a novel genus and species isolated from maize roots in North Spain.</title>
        <authorList>
            <person name="Menendez E."/>
            <person name="Flores-Felix J.D."/>
            <person name="Ramirez-Bahena M.-H."/>
            <person name="Igual J.M."/>
            <person name="Garcia-Fraile P."/>
            <person name="Peix A."/>
            <person name="Velazquez E."/>
        </authorList>
    </citation>
    <scope>NUCLEOTIDE SEQUENCE [LARGE SCALE GENOMIC DNA]</scope>
    <source>
        <strain evidence="5 6">RZME27</strain>
    </source>
</reference>
<feature type="domain" description="ABC transporter" evidence="4">
    <location>
        <begin position="25"/>
        <end position="258"/>
    </location>
</feature>
<proteinExistence type="predicted"/>
<dbReference type="Pfam" id="PF00005">
    <property type="entry name" value="ABC_tran"/>
    <property type="match status" value="1"/>
</dbReference>
<gene>
    <name evidence="5" type="ORF">GAO09_28960</name>
</gene>
<sequence>MPPIIFADGATKWFAQKVPQSGLAGAFRNFLAPVTRDVKAVDGISFAIRAGEAVGYLGPNGAGKSTMIKMLTGVLVPTAGSVNVLGRVPHMERIANARDIGVVFGQRSQLWWDLPLYESFELHRRIYRIEKARFDIVRAELIDMLQIGPFLERPVRQLSLGQRMRGEIAMTLLHEPKILFLDEPTIGLDVVAKDVVRKLLARVNKERGTTIILTTHDLRDIEEICPRLIMVDDGKLLFDGPLANLNTTFGARKKLTLEFATEPRTVTLAGAEPAGGEGVIRTFLLADEKRSLVEIITALKSDAELVDVHLHEPDIEEVIRTYYQSRQTVLRTAGAEALRSKRVG</sequence>
<evidence type="ECO:0000313" key="6">
    <source>
        <dbReference type="Proteomes" id="UP000435138"/>
    </source>
</evidence>
<protein>
    <submittedName>
        <fullName evidence="5">ATP-binding cassette domain-containing protein</fullName>
    </submittedName>
</protein>
<keyword evidence="3 5" id="KW-0067">ATP-binding</keyword>
<dbReference type="Gene3D" id="3.40.50.300">
    <property type="entry name" value="P-loop containing nucleotide triphosphate hydrolases"/>
    <property type="match status" value="1"/>
</dbReference>
<dbReference type="PANTHER" id="PTHR42711">
    <property type="entry name" value="ABC TRANSPORTER ATP-BINDING PROTEIN"/>
    <property type="match status" value="1"/>
</dbReference>
<dbReference type="AlphaFoldDB" id="A0A6A8AFG3"/>
<evidence type="ECO:0000256" key="1">
    <source>
        <dbReference type="ARBA" id="ARBA00022448"/>
    </source>
</evidence>
<dbReference type="InterPro" id="IPR027417">
    <property type="entry name" value="P-loop_NTPase"/>
</dbReference>